<comment type="cofactor">
    <cofactor evidence="1">
        <name>Mg(2+)</name>
        <dbReference type="ChEBI" id="CHEBI:18420"/>
    </cofactor>
</comment>
<protein>
    <submittedName>
        <fullName evidence="9">ATP binding protein, putative</fullName>
    </submittedName>
</protein>
<comment type="similarity">
    <text evidence="2">Belongs to the AAA ATPase family. BCS1 subfamily.</text>
</comment>
<evidence type="ECO:0000313" key="9">
    <source>
        <dbReference type="EMBL" id="EOX91005.1"/>
    </source>
</evidence>
<dbReference type="STRING" id="3641.A0A061DFL8"/>
<evidence type="ECO:0000256" key="1">
    <source>
        <dbReference type="ARBA" id="ARBA00001946"/>
    </source>
</evidence>
<dbReference type="eggNOG" id="KOG0743">
    <property type="taxonomic scope" value="Eukaryota"/>
</dbReference>
<organism evidence="9 10">
    <name type="scientific">Theobroma cacao</name>
    <name type="common">Cacao</name>
    <name type="synonym">Cocoa</name>
    <dbReference type="NCBI Taxonomy" id="3641"/>
    <lineage>
        <taxon>Eukaryota</taxon>
        <taxon>Viridiplantae</taxon>
        <taxon>Streptophyta</taxon>
        <taxon>Embryophyta</taxon>
        <taxon>Tracheophyta</taxon>
        <taxon>Spermatophyta</taxon>
        <taxon>Magnoliopsida</taxon>
        <taxon>eudicotyledons</taxon>
        <taxon>Gunneridae</taxon>
        <taxon>Pentapetalae</taxon>
        <taxon>rosids</taxon>
        <taxon>malvids</taxon>
        <taxon>Malvales</taxon>
        <taxon>Malvaceae</taxon>
        <taxon>Byttnerioideae</taxon>
        <taxon>Theobroma</taxon>
    </lineage>
</organism>
<dbReference type="InterPro" id="IPR050747">
    <property type="entry name" value="Mitochondrial_chaperone_BCS1"/>
</dbReference>
<evidence type="ECO:0000256" key="2">
    <source>
        <dbReference type="ARBA" id="ARBA00007448"/>
    </source>
</evidence>
<dbReference type="PANTHER" id="PTHR23070">
    <property type="entry name" value="BCS1 AAA-TYPE ATPASE"/>
    <property type="match status" value="1"/>
</dbReference>
<dbReference type="AlphaFoldDB" id="A0A061DFL8"/>
<comment type="catalytic activity">
    <reaction evidence="6">
        <text>ATP + H2O = ADP + phosphate + H(+)</text>
        <dbReference type="Rhea" id="RHEA:13065"/>
        <dbReference type="ChEBI" id="CHEBI:15377"/>
        <dbReference type="ChEBI" id="CHEBI:15378"/>
        <dbReference type="ChEBI" id="CHEBI:30616"/>
        <dbReference type="ChEBI" id="CHEBI:43474"/>
        <dbReference type="ChEBI" id="CHEBI:456216"/>
    </reaction>
</comment>
<dbReference type="SMART" id="SM00382">
    <property type="entry name" value="AAA"/>
    <property type="match status" value="1"/>
</dbReference>
<feature type="domain" description="AAA+ ATPase" evidence="8">
    <location>
        <begin position="258"/>
        <end position="397"/>
    </location>
</feature>
<dbReference type="Pfam" id="PF14363">
    <property type="entry name" value="AAA_assoc"/>
    <property type="match status" value="1"/>
</dbReference>
<reference evidence="9 10" key="1">
    <citation type="journal article" date="2013" name="Genome Biol.">
        <title>The genome sequence of the most widely cultivated cacao type and its use to identify candidate genes regulating pod color.</title>
        <authorList>
            <person name="Motamayor J.C."/>
            <person name="Mockaitis K."/>
            <person name="Schmutz J."/>
            <person name="Haiminen N."/>
            <person name="Iii D.L."/>
            <person name="Cornejo O."/>
            <person name="Findley S.D."/>
            <person name="Zheng P."/>
            <person name="Utro F."/>
            <person name="Royaert S."/>
            <person name="Saski C."/>
            <person name="Jenkins J."/>
            <person name="Podicheti R."/>
            <person name="Zhao M."/>
            <person name="Scheffler B.E."/>
            <person name="Stack J.C."/>
            <person name="Feltus F.A."/>
            <person name="Mustiga G.M."/>
            <person name="Amores F."/>
            <person name="Phillips W."/>
            <person name="Marelli J.P."/>
            <person name="May G.D."/>
            <person name="Shapiro H."/>
            <person name="Ma J."/>
            <person name="Bustamante C.D."/>
            <person name="Schnell R.J."/>
            <person name="Main D."/>
            <person name="Gilbert D."/>
            <person name="Parida L."/>
            <person name="Kuhn D.N."/>
        </authorList>
    </citation>
    <scope>NUCLEOTIDE SEQUENCE [LARGE SCALE GENOMIC DNA]</scope>
    <source>
        <strain evidence="10">cv. Matina 1-6</strain>
    </source>
</reference>
<dbReference type="InterPro" id="IPR027417">
    <property type="entry name" value="P-loop_NTPase"/>
</dbReference>
<dbReference type="InterPro" id="IPR058017">
    <property type="entry name" value="At3g28540-like_C"/>
</dbReference>
<dbReference type="Pfam" id="PF00004">
    <property type="entry name" value="AAA"/>
    <property type="match status" value="1"/>
</dbReference>
<evidence type="ECO:0000259" key="8">
    <source>
        <dbReference type="SMART" id="SM00382"/>
    </source>
</evidence>
<dbReference type="Gramene" id="EOX91005">
    <property type="protein sequence ID" value="EOX91005"/>
    <property type="gene ID" value="TCM_000317"/>
</dbReference>
<evidence type="ECO:0000313" key="10">
    <source>
        <dbReference type="Proteomes" id="UP000026915"/>
    </source>
</evidence>
<dbReference type="InterPro" id="IPR025753">
    <property type="entry name" value="AAA_N_dom"/>
</dbReference>
<dbReference type="PROSITE" id="PS00674">
    <property type="entry name" value="AAA"/>
    <property type="match status" value="1"/>
</dbReference>
<dbReference type="InterPro" id="IPR003960">
    <property type="entry name" value="ATPase_AAA_CS"/>
</dbReference>
<keyword evidence="7" id="KW-0547">Nucleotide-binding</keyword>
<evidence type="ECO:0000256" key="7">
    <source>
        <dbReference type="RuleBase" id="RU003651"/>
    </source>
</evidence>
<dbReference type="InterPro" id="IPR003593">
    <property type="entry name" value="AAA+_ATPase"/>
</dbReference>
<dbReference type="SUPFAM" id="SSF52540">
    <property type="entry name" value="P-loop containing nucleoside triphosphate hydrolases"/>
    <property type="match status" value="1"/>
</dbReference>
<sequence>MIKAPIYVSETLGKNISTMRSSKSNNLSSESIMNKFPKSLSTMFPSAASAFTTYASISTSLMLFRSIFNDLIPDPLRRQIVSALSSLFRFCTGKQTLVIEQTDGIEPNQVFNASEAYLSTKISPESKRLKVSKRSKDKALTFNLVKGQSITDSFQGVELKWRHVCHEVEMKGNRNDSQAVEKRYFDAEMIESESRVLKIYTLGTNRYYYCKLWESIKLEHPATFDTLALDTELKNMIREDLNRFLRRKEFYKRVGKSWKRGYLLYGPPGTGKSSLIAAMANYLKFDIYDLQLETIKSDSELRKLLLAIANKSILVIEDIDCDASLPDRPGANASAHRRSGQEKQLTLSGLLNFIDGLWSSCGDERIIVLTTNHKQRLDPALWRPGRMDMHINMSYCTTQAFRILASNYLGTKGEHRLFRDIDELLEATKVTPAQVAEELMKNEDADTALEAFFTFLKQKKIEDDELEQEASKGNEIQESREQEKIECKSLKKLETTPCKNTA</sequence>
<proteinExistence type="inferred from homology"/>
<dbReference type="GO" id="GO:0016887">
    <property type="term" value="F:ATP hydrolysis activity"/>
    <property type="evidence" value="ECO:0007669"/>
    <property type="project" value="InterPro"/>
</dbReference>
<keyword evidence="10" id="KW-1185">Reference proteome</keyword>
<evidence type="ECO:0000256" key="4">
    <source>
        <dbReference type="ARBA" id="ARBA00022840"/>
    </source>
</evidence>
<dbReference type="GO" id="GO:0005524">
    <property type="term" value="F:ATP binding"/>
    <property type="evidence" value="ECO:0007669"/>
    <property type="project" value="UniProtKB-KW"/>
</dbReference>
<evidence type="ECO:0000256" key="5">
    <source>
        <dbReference type="ARBA" id="ARBA00022842"/>
    </source>
</evidence>
<dbReference type="Gene3D" id="3.40.50.300">
    <property type="entry name" value="P-loop containing nucleotide triphosphate hydrolases"/>
    <property type="match status" value="1"/>
</dbReference>
<dbReference type="InterPro" id="IPR003959">
    <property type="entry name" value="ATPase_AAA_core"/>
</dbReference>
<dbReference type="EMBL" id="CM001879">
    <property type="protein sequence ID" value="EOX91005.1"/>
    <property type="molecule type" value="Genomic_DNA"/>
</dbReference>
<evidence type="ECO:0000256" key="3">
    <source>
        <dbReference type="ARBA" id="ARBA00022801"/>
    </source>
</evidence>
<keyword evidence="4 7" id="KW-0067">ATP-binding</keyword>
<dbReference type="Proteomes" id="UP000026915">
    <property type="component" value="Chromosome 1"/>
</dbReference>
<keyword evidence="3" id="KW-0378">Hydrolase</keyword>
<dbReference type="InParanoid" id="A0A061DFL8"/>
<dbReference type="Pfam" id="PF25568">
    <property type="entry name" value="AAA_lid_At3g28540"/>
    <property type="match status" value="1"/>
</dbReference>
<dbReference type="Gene3D" id="6.10.280.40">
    <property type="match status" value="1"/>
</dbReference>
<accession>A0A061DFL8</accession>
<dbReference type="GO" id="GO:0006950">
    <property type="term" value="P:response to stress"/>
    <property type="evidence" value="ECO:0007669"/>
    <property type="project" value="UniProtKB-ARBA"/>
</dbReference>
<evidence type="ECO:0000256" key="6">
    <source>
        <dbReference type="ARBA" id="ARBA00049360"/>
    </source>
</evidence>
<dbReference type="HOGENOM" id="CLU_010189_0_1_1"/>
<dbReference type="OMA" id="AFKIRWE"/>
<keyword evidence="5" id="KW-0460">Magnesium</keyword>
<gene>
    <name evidence="9" type="ORF">TCM_000317</name>
</gene>
<dbReference type="CDD" id="cd19510">
    <property type="entry name" value="RecA-like_BCS1"/>
    <property type="match status" value="1"/>
</dbReference>
<name>A0A061DFL8_THECC</name>